<proteinExistence type="predicted"/>
<protein>
    <submittedName>
        <fullName evidence="1">Uncharacterized protein</fullName>
    </submittedName>
</protein>
<evidence type="ECO:0000313" key="1">
    <source>
        <dbReference type="EMBL" id="GBP86980.1"/>
    </source>
</evidence>
<comment type="caution">
    <text evidence="1">The sequence shown here is derived from an EMBL/GenBank/DDBJ whole genome shotgun (WGS) entry which is preliminary data.</text>
</comment>
<keyword evidence="2" id="KW-1185">Reference proteome</keyword>
<dbReference type="AlphaFoldDB" id="A0A4C1ZGN8"/>
<reference evidence="1 2" key="1">
    <citation type="journal article" date="2019" name="Commun. Biol.">
        <title>The bagworm genome reveals a unique fibroin gene that provides high tensile strength.</title>
        <authorList>
            <person name="Kono N."/>
            <person name="Nakamura H."/>
            <person name="Ohtoshi R."/>
            <person name="Tomita M."/>
            <person name="Numata K."/>
            <person name="Arakawa K."/>
        </authorList>
    </citation>
    <scope>NUCLEOTIDE SEQUENCE [LARGE SCALE GENOMIC DNA]</scope>
</reference>
<dbReference type="EMBL" id="BGZK01001827">
    <property type="protein sequence ID" value="GBP86980.1"/>
    <property type="molecule type" value="Genomic_DNA"/>
</dbReference>
<evidence type="ECO:0000313" key="2">
    <source>
        <dbReference type="Proteomes" id="UP000299102"/>
    </source>
</evidence>
<dbReference type="Proteomes" id="UP000299102">
    <property type="component" value="Unassembled WGS sequence"/>
</dbReference>
<organism evidence="1 2">
    <name type="scientific">Eumeta variegata</name>
    <name type="common">Bagworm moth</name>
    <name type="synonym">Eumeta japonica</name>
    <dbReference type="NCBI Taxonomy" id="151549"/>
    <lineage>
        <taxon>Eukaryota</taxon>
        <taxon>Metazoa</taxon>
        <taxon>Ecdysozoa</taxon>
        <taxon>Arthropoda</taxon>
        <taxon>Hexapoda</taxon>
        <taxon>Insecta</taxon>
        <taxon>Pterygota</taxon>
        <taxon>Neoptera</taxon>
        <taxon>Endopterygota</taxon>
        <taxon>Lepidoptera</taxon>
        <taxon>Glossata</taxon>
        <taxon>Ditrysia</taxon>
        <taxon>Tineoidea</taxon>
        <taxon>Psychidae</taxon>
        <taxon>Oiketicinae</taxon>
        <taxon>Eumeta</taxon>
    </lineage>
</organism>
<sequence length="205" mass="22645">MPPRPPPTTLQHAAVTLAQQLLRDFPAGSSHLVTSQSCVGGGNRWMSAGGRVRRRHRGAVVALQRKTIMYSEQAFMVKLSNNAIDATLFSHLHHLYSEKRCCVTFFHLVTSLDIRRRRAVADDIHVAENSLTGDLAPHLSGAILSSDAPRRPRLTDCRVLPGRGGNTSTTPVSSTAVNNWILKNTAANFNANVKFECYLRHLRAR</sequence>
<accession>A0A4C1ZGN8</accession>
<name>A0A4C1ZGN8_EUMVA</name>
<gene>
    <name evidence="1" type="ORF">EVAR_64109_1</name>
</gene>